<sequence length="645" mass="73876">MDLNPQQEKAVQHKTGPLLLLAGAGTGKTHTLCCRVAKLIQSGVPAHKILMLTFTRKAAEEMKQRIDRLMDQDCPVLAGTFHSIAFNDLKNLGILNNLSGIFDDTSQAKFIRKELKKKCFEAISSYSPREFMRFFSLCTNTMEEEIKIIAAHFPSWLSHSELIHKLKANYCQHKNKLKAYDYDDILCTWSKALEGPNLSLAQQCEYILVDEYQDTSKLQIDILKKLCKQHDNIMAVGDDCQSIYSFRGALPEQISQFSLDFTGAQSLTLEENYRSTQQILDFANKSMLMAKGVIQKKLRSGLDSQGQDPDILFSSYHKTSEKEICKDVYLKRSQGIKFDQQAILYRSTLHCLRLEMELTRQGIPYKKFGSKKITDKSHIKKFAAALSFVFSSEVHQLALNQCLEIIPGLGPKTVEKILLEISNGKQLKDIKLPTKSHDAVHELISFQKMAINKNNLEELIDFTTPLIFNLKEDNRKKLKDIYTISEELRKAQNWDDFYTDIILNMEVDHTDHDELLTLSTIHSAKGKEWQSVHILAVNEGAIPLQSSQNIEEERRLLYVAITRAKKQLKLYVENSKELRESSRFLENLVTLKQSTHKTKHTQNTIVIEPKSNNDFQELTYVSEDRPGTALAQSDMDELTYIPFYD</sequence>
<dbReference type="GO" id="GO:0043138">
    <property type="term" value="F:3'-5' DNA helicase activity"/>
    <property type="evidence" value="ECO:0007669"/>
    <property type="project" value="UniProtKB-EC"/>
</dbReference>
<evidence type="ECO:0000256" key="2">
    <source>
        <dbReference type="ARBA" id="ARBA00022741"/>
    </source>
</evidence>
<dbReference type="STRING" id="313628.LNTAR_18750"/>
<comment type="caution">
    <text evidence="15">The sequence shown here is derived from an EMBL/GenBank/DDBJ whole genome shotgun (WGS) entry which is preliminary data.</text>
</comment>
<name>A6DNQ6_9BACT</name>
<proteinExistence type="inferred from homology"/>
<dbReference type="AlphaFoldDB" id="A6DNQ6"/>
<protein>
    <recommendedName>
        <fullName evidence="9">DNA 3'-5' helicase</fullName>
        <ecNumber evidence="9">5.6.2.4</ecNumber>
    </recommendedName>
    <alternativeName>
        <fullName evidence="10">DNA 3'-5' helicase II</fullName>
    </alternativeName>
</protein>
<keyword evidence="5 12" id="KW-0067">ATP-binding</keyword>
<reference evidence="15 16" key="1">
    <citation type="journal article" date="2010" name="J. Bacteriol.">
        <title>Genome sequence of Lentisphaera araneosa HTCC2155T, the type species of the order Lentisphaerales in the phylum Lentisphaerae.</title>
        <authorList>
            <person name="Thrash J.C."/>
            <person name="Cho J.C."/>
            <person name="Vergin K.L."/>
            <person name="Morris R.M."/>
            <person name="Giovannoni S.J."/>
        </authorList>
    </citation>
    <scope>NUCLEOTIDE SEQUENCE [LARGE SCALE GENOMIC DNA]</scope>
    <source>
        <strain evidence="15 16">HTCC2155</strain>
    </source>
</reference>
<comment type="similarity">
    <text evidence="1">Belongs to the helicase family. UvrD subfamily.</text>
</comment>
<feature type="domain" description="UvrD-like helicase ATP-binding" evidence="13">
    <location>
        <begin position="1"/>
        <end position="276"/>
    </location>
</feature>
<dbReference type="EC" id="5.6.2.4" evidence="9"/>
<keyword evidence="16" id="KW-1185">Reference proteome</keyword>
<dbReference type="GO" id="GO:0016887">
    <property type="term" value="F:ATP hydrolysis activity"/>
    <property type="evidence" value="ECO:0007669"/>
    <property type="project" value="RHEA"/>
</dbReference>
<dbReference type="PROSITE" id="PS51198">
    <property type="entry name" value="UVRD_HELICASE_ATP_BIND"/>
    <property type="match status" value="1"/>
</dbReference>
<dbReference type="eggNOG" id="COG0210">
    <property type="taxonomic scope" value="Bacteria"/>
</dbReference>
<evidence type="ECO:0000256" key="1">
    <source>
        <dbReference type="ARBA" id="ARBA00009922"/>
    </source>
</evidence>
<dbReference type="Pfam" id="PF00580">
    <property type="entry name" value="UvrD-helicase"/>
    <property type="match status" value="1"/>
</dbReference>
<dbReference type="SUPFAM" id="SSF52540">
    <property type="entry name" value="P-loop containing nucleoside triphosphate hydrolases"/>
    <property type="match status" value="1"/>
</dbReference>
<dbReference type="Proteomes" id="UP000004947">
    <property type="component" value="Unassembled WGS sequence"/>
</dbReference>
<dbReference type="PANTHER" id="PTHR11070:SF2">
    <property type="entry name" value="ATP-DEPENDENT DNA HELICASE SRS2"/>
    <property type="match status" value="1"/>
</dbReference>
<evidence type="ECO:0000256" key="9">
    <source>
        <dbReference type="ARBA" id="ARBA00034808"/>
    </source>
</evidence>
<dbReference type="RefSeq" id="WP_007279493.1">
    <property type="nucleotide sequence ID" value="NZ_ABCK01000014.1"/>
</dbReference>
<accession>A6DNQ6</accession>
<dbReference type="InterPro" id="IPR000212">
    <property type="entry name" value="DNA_helicase_UvrD/REP"/>
</dbReference>
<feature type="domain" description="UvrD-like helicase C-terminal" evidence="14">
    <location>
        <begin position="277"/>
        <end position="526"/>
    </location>
</feature>
<keyword evidence="4 12" id="KW-0347">Helicase</keyword>
<dbReference type="InterPro" id="IPR014016">
    <property type="entry name" value="UvrD-like_ATP-bd"/>
</dbReference>
<dbReference type="CDD" id="cd17932">
    <property type="entry name" value="DEXQc_UvrD"/>
    <property type="match status" value="1"/>
</dbReference>
<dbReference type="InterPro" id="IPR013986">
    <property type="entry name" value="DExx_box_DNA_helicase_dom_sf"/>
</dbReference>
<dbReference type="Gene3D" id="1.10.486.10">
    <property type="entry name" value="PCRA, domain 4"/>
    <property type="match status" value="1"/>
</dbReference>
<dbReference type="PANTHER" id="PTHR11070">
    <property type="entry name" value="UVRD / RECB / PCRA DNA HELICASE FAMILY MEMBER"/>
    <property type="match status" value="1"/>
</dbReference>
<organism evidence="15 16">
    <name type="scientific">Lentisphaera araneosa HTCC2155</name>
    <dbReference type="NCBI Taxonomy" id="313628"/>
    <lineage>
        <taxon>Bacteria</taxon>
        <taxon>Pseudomonadati</taxon>
        <taxon>Lentisphaerota</taxon>
        <taxon>Lentisphaeria</taxon>
        <taxon>Lentisphaerales</taxon>
        <taxon>Lentisphaeraceae</taxon>
        <taxon>Lentisphaera</taxon>
    </lineage>
</organism>
<evidence type="ECO:0000313" key="15">
    <source>
        <dbReference type="EMBL" id="EDM26715.1"/>
    </source>
</evidence>
<evidence type="ECO:0000256" key="4">
    <source>
        <dbReference type="ARBA" id="ARBA00022806"/>
    </source>
</evidence>
<dbReference type="InterPro" id="IPR014017">
    <property type="entry name" value="DNA_helicase_UvrD-like_C"/>
</dbReference>
<comment type="catalytic activity">
    <reaction evidence="11">
        <text>ATP + H2O = ADP + phosphate + H(+)</text>
        <dbReference type="Rhea" id="RHEA:13065"/>
        <dbReference type="ChEBI" id="CHEBI:15377"/>
        <dbReference type="ChEBI" id="CHEBI:15378"/>
        <dbReference type="ChEBI" id="CHEBI:30616"/>
        <dbReference type="ChEBI" id="CHEBI:43474"/>
        <dbReference type="ChEBI" id="CHEBI:456216"/>
        <dbReference type="EC" id="5.6.2.4"/>
    </reaction>
</comment>
<evidence type="ECO:0000256" key="5">
    <source>
        <dbReference type="ARBA" id="ARBA00022840"/>
    </source>
</evidence>
<keyword evidence="3 12" id="KW-0378">Hydrolase</keyword>
<comment type="catalytic activity">
    <reaction evidence="8">
        <text>Couples ATP hydrolysis with the unwinding of duplex DNA by translocating in the 3'-5' direction.</text>
        <dbReference type="EC" id="5.6.2.4"/>
    </reaction>
</comment>
<keyword evidence="2 12" id="KW-0547">Nucleotide-binding</keyword>
<dbReference type="Gene3D" id="1.10.10.160">
    <property type="match status" value="1"/>
</dbReference>
<evidence type="ECO:0000256" key="10">
    <source>
        <dbReference type="ARBA" id="ARBA00034923"/>
    </source>
</evidence>
<keyword evidence="7" id="KW-0413">Isomerase</keyword>
<feature type="binding site" evidence="12">
    <location>
        <begin position="22"/>
        <end position="29"/>
    </location>
    <ligand>
        <name>ATP</name>
        <dbReference type="ChEBI" id="CHEBI:30616"/>
    </ligand>
</feature>
<gene>
    <name evidence="15" type="ORF">LNTAR_18750</name>
</gene>
<evidence type="ECO:0000256" key="11">
    <source>
        <dbReference type="ARBA" id="ARBA00048988"/>
    </source>
</evidence>
<dbReference type="EMBL" id="ABCK01000014">
    <property type="protein sequence ID" value="EDM26715.1"/>
    <property type="molecule type" value="Genomic_DNA"/>
</dbReference>
<dbReference type="Pfam" id="PF13361">
    <property type="entry name" value="UvrD_C"/>
    <property type="match status" value="1"/>
</dbReference>
<dbReference type="GO" id="GO:0005524">
    <property type="term" value="F:ATP binding"/>
    <property type="evidence" value="ECO:0007669"/>
    <property type="project" value="UniProtKB-UniRule"/>
</dbReference>
<dbReference type="InterPro" id="IPR027417">
    <property type="entry name" value="P-loop_NTPase"/>
</dbReference>
<evidence type="ECO:0000259" key="14">
    <source>
        <dbReference type="PROSITE" id="PS51217"/>
    </source>
</evidence>
<dbReference type="GO" id="GO:0000725">
    <property type="term" value="P:recombinational repair"/>
    <property type="evidence" value="ECO:0007669"/>
    <property type="project" value="TreeGrafter"/>
</dbReference>
<dbReference type="PROSITE" id="PS51217">
    <property type="entry name" value="UVRD_HELICASE_CTER"/>
    <property type="match status" value="1"/>
</dbReference>
<evidence type="ECO:0000256" key="6">
    <source>
        <dbReference type="ARBA" id="ARBA00023125"/>
    </source>
</evidence>
<evidence type="ECO:0000259" key="13">
    <source>
        <dbReference type="PROSITE" id="PS51198"/>
    </source>
</evidence>
<evidence type="ECO:0000256" key="7">
    <source>
        <dbReference type="ARBA" id="ARBA00023235"/>
    </source>
</evidence>
<evidence type="ECO:0000256" key="12">
    <source>
        <dbReference type="PROSITE-ProRule" id="PRU00560"/>
    </source>
</evidence>
<dbReference type="GO" id="GO:0003677">
    <property type="term" value="F:DNA binding"/>
    <property type="evidence" value="ECO:0007669"/>
    <property type="project" value="UniProtKB-KW"/>
</dbReference>
<evidence type="ECO:0000256" key="8">
    <source>
        <dbReference type="ARBA" id="ARBA00034617"/>
    </source>
</evidence>
<dbReference type="OrthoDB" id="9810135at2"/>
<keyword evidence="6" id="KW-0238">DNA-binding</keyword>
<evidence type="ECO:0000256" key="3">
    <source>
        <dbReference type="ARBA" id="ARBA00022801"/>
    </source>
</evidence>
<dbReference type="Gene3D" id="3.40.50.300">
    <property type="entry name" value="P-loop containing nucleotide triphosphate hydrolases"/>
    <property type="match status" value="2"/>
</dbReference>
<evidence type="ECO:0000313" key="16">
    <source>
        <dbReference type="Proteomes" id="UP000004947"/>
    </source>
</evidence>